<dbReference type="Gene3D" id="3.30.559.10">
    <property type="entry name" value="Chloramphenicol acetyltransferase-like domain"/>
    <property type="match status" value="2"/>
</dbReference>
<dbReference type="OrthoDB" id="671439at2759"/>
<comment type="caution">
    <text evidence="3">The sequence shown here is derived from an EMBL/GenBank/DDBJ whole genome shotgun (WGS) entry which is preliminary data.</text>
</comment>
<proteinExistence type="predicted"/>
<dbReference type="EMBL" id="CAJPDS010000008">
    <property type="protein sequence ID" value="CAF9910137.1"/>
    <property type="molecule type" value="Genomic_DNA"/>
</dbReference>
<keyword evidence="1" id="KW-0808">Transferase</keyword>
<dbReference type="Proteomes" id="UP000664521">
    <property type="component" value="Unassembled WGS sequence"/>
</dbReference>
<evidence type="ECO:0000259" key="2">
    <source>
        <dbReference type="Pfam" id="PF22664"/>
    </source>
</evidence>
<dbReference type="AlphaFoldDB" id="A0A8H3EQA2"/>
<feature type="domain" description="Trichothecene 3-O-acetyltransferase-like N-terminal" evidence="2">
    <location>
        <begin position="24"/>
        <end position="175"/>
    </location>
</feature>
<dbReference type="InterPro" id="IPR054710">
    <property type="entry name" value="Tri101-like_N"/>
</dbReference>
<dbReference type="GO" id="GO:0016747">
    <property type="term" value="F:acyltransferase activity, transferring groups other than amino-acyl groups"/>
    <property type="evidence" value="ECO:0007669"/>
    <property type="project" value="TreeGrafter"/>
</dbReference>
<dbReference type="Pfam" id="PF22664">
    <property type="entry name" value="TRI-like_N"/>
    <property type="match status" value="1"/>
</dbReference>
<accession>A0A8H3EQA2</accession>
<evidence type="ECO:0000313" key="3">
    <source>
        <dbReference type="EMBL" id="CAF9910137.1"/>
    </source>
</evidence>
<dbReference type="Pfam" id="PF02458">
    <property type="entry name" value="Transferase"/>
    <property type="match status" value="1"/>
</dbReference>
<reference evidence="3" key="1">
    <citation type="submission" date="2021-03" db="EMBL/GenBank/DDBJ databases">
        <authorList>
            <person name="Tagirdzhanova G."/>
        </authorList>
    </citation>
    <scope>NUCLEOTIDE SEQUENCE</scope>
</reference>
<organism evidence="3 4">
    <name type="scientific">Heterodermia speciosa</name>
    <dbReference type="NCBI Taxonomy" id="116794"/>
    <lineage>
        <taxon>Eukaryota</taxon>
        <taxon>Fungi</taxon>
        <taxon>Dikarya</taxon>
        <taxon>Ascomycota</taxon>
        <taxon>Pezizomycotina</taxon>
        <taxon>Lecanoromycetes</taxon>
        <taxon>OSLEUM clade</taxon>
        <taxon>Lecanoromycetidae</taxon>
        <taxon>Caliciales</taxon>
        <taxon>Physciaceae</taxon>
        <taxon>Heterodermia</taxon>
    </lineage>
</organism>
<name>A0A8H3EQA2_9LECA</name>
<dbReference type="InterPro" id="IPR023213">
    <property type="entry name" value="CAT-like_dom_sf"/>
</dbReference>
<dbReference type="InterPro" id="IPR050317">
    <property type="entry name" value="Plant_Fungal_Acyltransferase"/>
</dbReference>
<evidence type="ECO:0000313" key="4">
    <source>
        <dbReference type="Proteomes" id="UP000664521"/>
    </source>
</evidence>
<dbReference type="PANTHER" id="PTHR31642:SF310">
    <property type="entry name" value="FATTY ALCOHOL:CAFFEOYL-COA ACYLTRANSFERASE"/>
    <property type="match status" value="1"/>
</dbReference>
<gene>
    <name evidence="3" type="ORF">HETSPECPRED_009623</name>
</gene>
<sequence length="571" mass="62854">MSPPPLPLSPFDSLMPPRHTFRLFYFPLPPSHSHTTIASLLRSGFETMIQKIPHLAGTVSTLPLPCTATPRGRLAIAPPFHPTTDEIFYIRDLRTRSMSSYDVLRARGFPMDVFAFEDVFTVATDREDWFGLNNPVLLAQVNFIEGGLMLAVGMHHSVLDGKAAVEVMKVWAGCCKEEGEEGEEAAGGLGREGLERGGEEVEGAMTIEDFAEYVYRGGEEEREGAQVGPVERMAKTGGFTWYASSEAVARLLRPLLRHLPEYIFRRPLGFLTHYFSFRRAITLPTTSDPDTLTTSIFLFPSSSLLDLKTTLYPDPASSSSSSSSPPYISTNDALSALCFACMTQARWPSLSSSEEIHLAVTLDGRRLLHPPLADTWMGNAVLHAQIKSPIAKLQPPCIEGLRDLALRLRNRISEIRDGEYAEGLLKALHKVPDLRAVVPSFQAAVSPGGKVCKGMLAGVWTAQHEFYSLDWGFGRCERMRLPKQRFGLYGGASVILPRVGKADTEAGAVIGEKKGEIGGGVDGGDGRVGLCLLLPELRGEGVEVLVGLNRQAMERLRKDELWNRWGRWICD</sequence>
<evidence type="ECO:0000256" key="1">
    <source>
        <dbReference type="ARBA" id="ARBA00022679"/>
    </source>
</evidence>
<keyword evidence="4" id="KW-1185">Reference proteome</keyword>
<dbReference type="PANTHER" id="PTHR31642">
    <property type="entry name" value="TRICHOTHECENE 3-O-ACETYLTRANSFERASE"/>
    <property type="match status" value="1"/>
</dbReference>
<protein>
    <recommendedName>
        <fullName evidence="2">Trichothecene 3-O-acetyltransferase-like N-terminal domain-containing protein</fullName>
    </recommendedName>
</protein>